<gene>
    <name evidence="3" type="ORF">P43SY_007309</name>
</gene>
<evidence type="ECO:0000313" key="3">
    <source>
        <dbReference type="EMBL" id="KAJ0399160.1"/>
    </source>
</evidence>
<accession>A0AAD5LFI5</accession>
<evidence type="ECO:0000313" key="4">
    <source>
        <dbReference type="Proteomes" id="UP001209570"/>
    </source>
</evidence>
<keyword evidence="4" id="KW-1185">Reference proteome</keyword>
<dbReference type="PANTHER" id="PTHR31827">
    <property type="entry name" value="EMB|CAB89363.1"/>
    <property type="match status" value="1"/>
</dbReference>
<dbReference type="AlphaFoldDB" id="A0AAD5LFI5"/>
<sequence length="220" mass="24097">MDSASFLAASNLYEEPRPPRRGSHRPSASAADPARSLSPAHELFVTTFIPDDSALAAVKPPTSVEQSVHAALERIRRMNGRSKDFSLEEAIYESFLAAPRTAACHSSQKQCKLADCTKISVSRGLCRGHGGGRRCQAPGCTKSAQSRSDRCWAHGGGQRCEVEQCMRSRKSKRFCAAHMSLEAAHGPFRETLSPMAHYRLLPSLSHVLRLTTVAPRELQQ</sequence>
<dbReference type="Proteomes" id="UP001209570">
    <property type="component" value="Unassembled WGS sequence"/>
</dbReference>
<feature type="region of interest" description="Disordered" evidence="1">
    <location>
        <begin position="1"/>
        <end position="36"/>
    </location>
</feature>
<comment type="caution">
    <text evidence="3">The sequence shown here is derived from an EMBL/GenBank/DDBJ whole genome shotgun (WGS) entry which is preliminary data.</text>
</comment>
<evidence type="ECO:0000259" key="2">
    <source>
        <dbReference type="Pfam" id="PF24906"/>
    </source>
</evidence>
<dbReference type="EMBL" id="JAKCXM010000192">
    <property type="protein sequence ID" value="KAJ0399160.1"/>
    <property type="molecule type" value="Genomic_DNA"/>
</dbReference>
<dbReference type="InterPro" id="IPR056866">
    <property type="entry name" value="Znf_WRKY19"/>
</dbReference>
<feature type="compositionally biased region" description="Low complexity" evidence="1">
    <location>
        <begin position="25"/>
        <end position="36"/>
    </location>
</feature>
<dbReference type="PANTHER" id="PTHR31827:SF1">
    <property type="entry name" value="EMB|CAB89363.1"/>
    <property type="match status" value="1"/>
</dbReference>
<evidence type="ECO:0000256" key="1">
    <source>
        <dbReference type="SAM" id="MobiDB-lite"/>
    </source>
</evidence>
<organism evidence="3 4">
    <name type="scientific">Pythium insidiosum</name>
    <name type="common">Pythiosis disease agent</name>
    <dbReference type="NCBI Taxonomy" id="114742"/>
    <lineage>
        <taxon>Eukaryota</taxon>
        <taxon>Sar</taxon>
        <taxon>Stramenopiles</taxon>
        <taxon>Oomycota</taxon>
        <taxon>Peronosporomycetes</taxon>
        <taxon>Pythiales</taxon>
        <taxon>Pythiaceae</taxon>
        <taxon>Pythium</taxon>
    </lineage>
</organism>
<name>A0AAD5LFI5_PYTIN</name>
<protein>
    <recommendedName>
        <fullName evidence="2">WRKY19-like zinc finger domain-containing protein</fullName>
    </recommendedName>
</protein>
<dbReference type="Pfam" id="PF24906">
    <property type="entry name" value="Zf_WRKY19"/>
    <property type="match status" value="1"/>
</dbReference>
<reference evidence="3" key="1">
    <citation type="submission" date="2021-12" db="EMBL/GenBank/DDBJ databases">
        <title>Prjna785345.</title>
        <authorList>
            <person name="Rujirawat T."/>
            <person name="Krajaejun T."/>
        </authorList>
    </citation>
    <scope>NUCLEOTIDE SEQUENCE</scope>
    <source>
        <strain evidence="3">Pi057C3</strain>
    </source>
</reference>
<proteinExistence type="predicted"/>
<feature type="domain" description="WRKY19-like zinc finger" evidence="2">
    <location>
        <begin position="132"/>
        <end position="156"/>
    </location>
</feature>